<dbReference type="AlphaFoldDB" id="A0A5J5EG90"/>
<evidence type="ECO:0000256" key="6">
    <source>
        <dbReference type="ARBA" id="ARBA00023015"/>
    </source>
</evidence>
<protein>
    <recommendedName>
        <fullName evidence="12">C2H2-type domain-containing protein</fullName>
    </recommendedName>
</protein>
<keyword evidence="14" id="KW-1185">Reference proteome</keyword>
<evidence type="ECO:0000256" key="5">
    <source>
        <dbReference type="ARBA" id="ARBA00022833"/>
    </source>
</evidence>
<dbReference type="FunCoup" id="A0A5J5EG90">
    <property type="interactions" value="270"/>
</dbReference>
<feature type="compositionally biased region" description="Polar residues" evidence="11">
    <location>
        <begin position="217"/>
        <end position="228"/>
    </location>
</feature>
<evidence type="ECO:0000256" key="4">
    <source>
        <dbReference type="ARBA" id="ARBA00022771"/>
    </source>
</evidence>
<feature type="compositionally biased region" description="Low complexity" evidence="11">
    <location>
        <begin position="186"/>
        <end position="202"/>
    </location>
</feature>
<feature type="domain" description="C2H2-type" evidence="12">
    <location>
        <begin position="298"/>
        <end position="327"/>
    </location>
</feature>
<evidence type="ECO:0000313" key="13">
    <source>
        <dbReference type="EMBL" id="KAA8894271.1"/>
    </source>
</evidence>
<accession>A0A5J5EG90</accession>
<evidence type="ECO:0000256" key="2">
    <source>
        <dbReference type="ARBA" id="ARBA00022723"/>
    </source>
</evidence>
<evidence type="ECO:0000256" key="3">
    <source>
        <dbReference type="ARBA" id="ARBA00022737"/>
    </source>
</evidence>
<feature type="region of interest" description="Disordered" evidence="11">
    <location>
        <begin position="217"/>
        <end position="240"/>
    </location>
</feature>
<dbReference type="GO" id="GO:0008270">
    <property type="term" value="F:zinc ion binding"/>
    <property type="evidence" value="ECO:0007669"/>
    <property type="project" value="UniProtKB-KW"/>
</dbReference>
<evidence type="ECO:0000256" key="9">
    <source>
        <dbReference type="ARBA" id="ARBA00038474"/>
    </source>
</evidence>
<keyword evidence="5" id="KW-0862">Zinc</keyword>
<dbReference type="OrthoDB" id="6077919at2759"/>
<dbReference type="SUPFAM" id="SSF57667">
    <property type="entry name" value="beta-beta-alpha zinc fingers"/>
    <property type="match status" value="1"/>
</dbReference>
<dbReference type="GO" id="GO:0000981">
    <property type="term" value="F:DNA-binding transcription factor activity, RNA polymerase II-specific"/>
    <property type="evidence" value="ECO:0007669"/>
    <property type="project" value="TreeGrafter"/>
</dbReference>
<proteinExistence type="inferred from homology"/>
<keyword evidence="2" id="KW-0479">Metal-binding</keyword>
<dbReference type="GO" id="GO:0000978">
    <property type="term" value="F:RNA polymerase II cis-regulatory region sequence-specific DNA binding"/>
    <property type="evidence" value="ECO:0007669"/>
    <property type="project" value="TreeGrafter"/>
</dbReference>
<dbReference type="PROSITE" id="PS00028">
    <property type="entry name" value="ZINC_FINGER_C2H2_1"/>
    <property type="match status" value="2"/>
</dbReference>
<dbReference type="Pfam" id="PF00096">
    <property type="entry name" value="zf-C2H2"/>
    <property type="match status" value="2"/>
</dbReference>
<gene>
    <name evidence="13" type="ORF">FN846DRAFT_786694</name>
</gene>
<evidence type="ECO:0000256" key="11">
    <source>
        <dbReference type="SAM" id="MobiDB-lite"/>
    </source>
</evidence>
<organism evidence="13 14">
    <name type="scientific">Sphaerosporella brunnea</name>
    <dbReference type="NCBI Taxonomy" id="1250544"/>
    <lineage>
        <taxon>Eukaryota</taxon>
        <taxon>Fungi</taxon>
        <taxon>Dikarya</taxon>
        <taxon>Ascomycota</taxon>
        <taxon>Pezizomycotina</taxon>
        <taxon>Pezizomycetes</taxon>
        <taxon>Pezizales</taxon>
        <taxon>Pyronemataceae</taxon>
        <taxon>Sphaerosporella</taxon>
    </lineage>
</organism>
<evidence type="ECO:0000313" key="14">
    <source>
        <dbReference type="Proteomes" id="UP000326924"/>
    </source>
</evidence>
<comment type="caution">
    <text evidence="13">The sequence shown here is derived from an EMBL/GenBank/DDBJ whole genome shotgun (WGS) entry which is preliminary data.</text>
</comment>
<evidence type="ECO:0000256" key="7">
    <source>
        <dbReference type="ARBA" id="ARBA00023163"/>
    </source>
</evidence>
<name>A0A5J5EG90_9PEZI</name>
<comment type="subcellular location">
    <subcellularLocation>
        <location evidence="1">Nucleus</location>
    </subcellularLocation>
</comment>
<dbReference type="PANTHER" id="PTHR23233:SF84">
    <property type="entry name" value="FI23031P1"/>
    <property type="match status" value="1"/>
</dbReference>
<dbReference type="InterPro" id="IPR036236">
    <property type="entry name" value="Znf_C2H2_sf"/>
</dbReference>
<keyword evidence="7" id="KW-0804">Transcription</keyword>
<dbReference type="InterPro" id="IPR013087">
    <property type="entry name" value="Znf_C2H2_type"/>
</dbReference>
<evidence type="ECO:0000256" key="1">
    <source>
        <dbReference type="ARBA" id="ARBA00004123"/>
    </source>
</evidence>
<dbReference type="FunFam" id="3.30.160.60:FF:001102">
    <property type="entry name" value="Transcription factor IIIA"/>
    <property type="match status" value="1"/>
</dbReference>
<sequence length="329" mass="36055">MSQDHQVAPQFTNPWVSQEHINDAASLHALSKTPTIRTTGVSSPFMGRTSMAPDLRHITSQPSHFPNPTGLMPNVSNVGLPAFTSAEMSMASSTAPSPAGAFMPSFSSSFDIFPPRLQTSSDRRLSQPAMHSSSLFLSADSMPKPRQASLTDISYRPRAGLDLDFPSSLDARGILMSQPRQRHDSTNSAYHSSHSANSSVSSTHSFPYYNGGSIDSSNTDYSDHTSYPQERAGVVRSSRPNGYLNSGVAVPNQMMTTFSSKISSSTQKKHKCKVCDKRFTRPSSLQTHTYSHTGEKPFACEHDGCGRRFSVVSNLRRHKKVHQDKRNGE</sequence>
<dbReference type="PANTHER" id="PTHR23233">
    <property type="entry name" value="SAL-LIKE PROTEIN"/>
    <property type="match status" value="1"/>
</dbReference>
<dbReference type="SMART" id="SM00355">
    <property type="entry name" value="ZnF_C2H2"/>
    <property type="match status" value="2"/>
</dbReference>
<dbReference type="PROSITE" id="PS50157">
    <property type="entry name" value="ZINC_FINGER_C2H2_2"/>
    <property type="match status" value="2"/>
</dbReference>
<dbReference type="InParanoid" id="A0A5J5EG90"/>
<evidence type="ECO:0000259" key="12">
    <source>
        <dbReference type="PROSITE" id="PS50157"/>
    </source>
</evidence>
<evidence type="ECO:0000256" key="10">
    <source>
        <dbReference type="PROSITE-ProRule" id="PRU00042"/>
    </source>
</evidence>
<feature type="domain" description="C2H2-type" evidence="12">
    <location>
        <begin position="270"/>
        <end position="297"/>
    </location>
</feature>
<keyword evidence="3" id="KW-0677">Repeat</keyword>
<feature type="region of interest" description="Disordered" evidence="11">
    <location>
        <begin position="178"/>
        <end position="202"/>
    </location>
</feature>
<keyword evidence="8" id="KW-0539">Nucleus</keyword>
<dbReference type="InterPro" id="IPR051565">
    <property type="entry name" value="Sal_C2H2-zinc-finger"/>
</dbReference>
<evidence type="ECO:0000256" key="8">
    <source>
        <dbReference type="ARBA" id="ARBA00023242"/>
    </source>
</evidence>
<dbReference type="EMBL" id="VXIS01000353">
    <property type="protein sequence ID" value="KAA8894271.1"/>
    <property type="molecule type" value="Genomic_DNA"/>
</dbReference>
<reference evidence="13 14" key="1">
    <citation type="submission" date="2019-09" db="EMBL/GenBank/DDBJ databases">
        <title>Draft genome of the ectomycorrhizal ascomycete Sphaerosporella brunnea.</title>
        <authorList>
            <consortium name="DOE Joint Genome Institute"/>
            <person name="Benucci G.M."/>
            <person name="Marozzi G."/>
            <person name="Antonielli L."/>
            <person name="Sanchez S."/>
            <person name="Marco P."/>
            <person name="Wang X."/>
            <person name="Falini L.B."/>
            <person name="Barry K."/>
            <person name="Haridas S."/>
            <person name="Lipzen A."/>
            <person name="Labutti K."/>
            <person name="Grigoriev I.V."/>
            <person name="Murat C."/>
            <person name="Martin F."/>
            <person name="Albertini E."/>
            <person name="Donnini D."/>
            <person name="Bonito G."/>
        </authorList>
    </citation>
    <scope>NUCLEOTIDE SEQUENCE [LARGE SCALE GENOMIC DNA]</scope>
    <source>
        <strain evidence="13 14">Sb_GMNB300</strain>
    </source>
</reference>
<dbReference type="GO" id="GO:0005634">
    <property type="term" value="C:nucleus"/>
    <property type="evidence" value="ECO:0007669"/>
    <property type="project" value="UniProtKB-SubCell"/>
</dbReference>
<dbReference type="Gene3D" id="3.30.160.60">
    <property type="entry name" value="Classic Zinc Finger"/>
    <property type="match status" value="2"/>
</dbReference>
<keyword evidence="6" id="KW-0805">Transcription regulation</keyword>
<dbReference type="Proteomes" id="UP000326924">
    <property type="component" value="Unassembled WGS sequence"/>
</dbReference>
<dbReference type="FunFam" id="3.30.160.60:FF:000793">
    <property type="entry name" value="C2H2 finger domain protein FlbC"/>
    <property type="match status" value="1"/>
</dbReference>
<comment type="similarity">
    <text evidence="9">Belongs to the sal C2H2-type zinc-finger protein family.</text>
</comment>
<keyword evidence="4 10" id="KW-0863">Zinc-finger</keyword>